<dbReference type="EMBL" id="CACRXK020000606">
    <property type="protein sequence ID" value="CAB3983395.1"/>
    <property type="molecule type" value="Genomic_DNA"/>
</dbReference>
<dbReference type="OrthoDB" id="8046937at2759"/>
<accession>A0A7D9HIL6</accession>
<comment type="caution">
    <text evidence="2">The sequence shown here is derived from an EMBL/GenBank/DDBJ whole genome shotgun (WGS) entry which is preliminary data.</text>
</comment>
<gene>
    <name evidence="2" type="ORF">PACLA_8A077686</name>
</gene>
<feature type="region of interest" description="Disordered" evidence="1">
    <location>
        <begin position="146"/>
        <end position="170"/>
    </location>
</feature>
<reference evidence="2" key="1">
    <citation type="submission" date="2020-04" db="EMBL/GenBank/DDBJ databases">
        <authorList>
            <person name="Alioto T."/>
            <person name="Alioto T."/>
            <person name="Gomez Garrido J."/>
        </authorList>
    </citation>
    <scope>NUCLEOTIDE SEQUENCE</scope>
    <source>
        <strain evidence="2">A484AB</strain>
    </source>
</reference>
<dbReference type="AlphaFoldDB" id="A0A7D9HIL6"/>
<organism evidence="2 3">
    <name type="scientific">Paramuricea clavata</name>
    <name type="common">Red gorgonian</name>
    <name type="synonym">Violescent sea-whip</name>
    <dbReference type="NCBI Taxonomy" id="317549"/>
    <lineage>
        <taxon>Eukaryota</taxon>
        <taxon>Metazoa</taxon>
        <taxon>Cnidaria</taxon>
        <taxon>Anthozoa</taxon>
        <taxon>Octocorallia</taxon>
        <taxon>Malacalcyonacea</taxon>
        <taxon>Plexauridae</taxon>
        <taxon>Paramuricea</taxon>
    </lineage>
</organism>
<keyword evidence="3" id="KW-1185">Reference proteome</keyword>
<evidence type="ECO:0000256" key="1">
    <source>
        <dbReference type="SAM" id="MobiDB-lite"/>
    </source>
</evidence>
<evidence type="ECO:0000313" key="3">
    <source>
        <dbReference type="Proteomes" id="UP001152795"/>
    </source>
</evidence>
<sequence>MDPKRGYLEARKLLKKRFSQNYRIATADVDKLPKGPVIKREDNAAIQRLSVQLTLYMNTLTEIGYMSKIENPECLKLIIARLPYDMRKRWRAIADNITEDEEREITLCDVTRFVKRQAQILNHPVFGNISADYDYTGKKIRNKKLKGTSLATQAGKGNNDTKRKGNFGNVESPRPIKNCIVCNQAHTPEECSKFQAMSYEERVELVK</sequence>
<protein>
    <submittedName>
        <fullName evidence="2">Uncharacterized protein</fullName>
    </submittedName>
</protein>
<feature type="compositionally biased region" description="Polar residues" evidence="1">
    <location>
        <begin position="149"/>
        <end position="158"/>
    </location>
</feature>
<dbReference type="PANTHER" id="PTHR47331">
    <property type="entry name" value="PHD-TYPE DOMAIN-CONTAINING PROTEIN"/>
    <property type="match status" value="1"/>
</dbReference>
<evidence type="ECO:0000313" key="2">
    <source>
        <dbReference type="EMBL" id="CAB3983395.1"/>
    </source>
</evidence>
<dbReference type="Proteomes" id="UP001152795">
    <property type="component" value="Unassembled WGS sequence"/>
</dbReference>
<proteinExistence type="predicted"/>
<name>A0A7D9HIL6_PARCT</name>